<feature type="region of interest" description="Disordered" evidence="1">
    <location>
        <begin position="1"/>
        <end position="35"/>
    </location>
</feature>
<dbReference type="InterPro" id="IPR000943">
    <property type="entry name" value="RNA_pol_sigma70"/>
</dbReference>
<proteinExistence type="predicted"/>
<reference evidence="3 4" key="1">
    <citation type="submission" date="2017-11" db="EMBL/GenBank/DDBJ databases">
        <authorList>
            <person name="Han C.G."/>
        </authorList>
    </citation>
    <scope>NUCLEOTIDE SEQUENCE [LARGE SCALE GENOMIC DNA]</scope>
    <source>
        <strain evidence="3 4">HCNT1</strain>
    </source>
</reference>
<dbReference type="SUPFAM" id="SSF88659">
    <property type="entry name" value="Sigma3 and sigma4 domains of RNA polymerase sigma factors"/>
    <property type="match status" value="1"/>
</dbReference>
<evidence type="ECO:0000256" key="1">
    <source>
        <dbReference type="SAM" id="MobiDB-lite"/>
    </source>
</evidence>
<dbReference type="Proteomes" id="UP000232164">
    <property type="component" value="Unassembled WGS sequence"/>
</dbReference>
<feature type="compositionally biased region" description="Basic and acidic residues" evidence="1">
    <location>
        <begin position="1"/>
        <end position="29"/>
    </location>
</feature>
<sequence length="239" mass="27551">MARDRLPHDAHDERQGTPSSDRRSEDLGGYRRTVHRRRNQRHLIQILGTYHWSPRKPHRGETMPNPANDPANDNTRPASFDQRLIDHLPYIQKIASLCVRGADEREELVADSITYVLGSWQNFRPDGSFHKWLGYMVRGIATEKKRRFYRRAKHMRQVEGEMALENAATLPNQFHAVELAEAISNMPAGRDGEVVMRRAMGDTLTEVGVHFGVGRERARQIEERGLATLRRRVRRATDA</sequence>
<evidence type="ECO:0000313" key="3">
    <source>
        <dbReference type="EMBL" id="PKA40426.1"/>
    </source>
</evidence>
<dbReference type="InterPro" id="IPR036388">
    <property type="entry name" value="WH-like_DNA-bd_sf"/>
</dbReference>
<organism evidence="3 4">
    <name type="scientific">Rhizobium sullae</name>
    <name type="common">Rhizobium hedysari</name>
    <dbReference type="NCBI Taxonomy" id="50338"/>
    <lineage>
        <taxon>Bacteria</taxon>
        <taxon>Pseudomonadati</taxon>
        <taxon>Pseudomonadota</taxon>
        <taxon>Alphaproteobacteria</taxon>
        <taxon>Hyphomicrobiales</taxon>
        <taxon>Rhizobiaceae</taxon>
        <taxon>Rhizobium/Agrobacterium group</taxon>
        <taxon>Rhizobium</taxon>
    </lineage>
</organism>
<dbReference type="Gene3D" id="1.10.1740.10">
    <property type="match status" value="1"/>
</dbReference>
<dbReference type="PROSITE" id="PS00716">
    <property type="entry name" value="SIGMA70_2"/>
    <property type="match status" value="1"/>
</dbReference>
<dbReference type="Pfam" id="PF04545">
    <property type="entry name" value="Sigma70_r4"/>
    <property type="match status" value="1"/>
</dbReference>
<feature type="compositionally biased region" description="Low complexity" evidence="1">
    <location>
        <begin position="64"/>
        <end position="74"/>
    </location>
</feature>
<dbReference type="EMBL" id="PIQN01000022">
    <property type="protein sequence ID" value="PKA40426.1"/>
    <property type="molecule type" value="Genomic_DNA"/>
</dbReference>
<feature type="domain" description="RNA polymerase sigma-70" evidence="2">
    <location>
        <begin position="203"/>
        <end position="229"/>
    </location>
</feature>
<protein>
    <recommendedName>
        <fullName evidence="2">RNA polymerase sigma-70 domain-containing protein</fullName>
    </recommendedName>
</protein>
<dbReference type="GO" id="GO:0003700">
    <property type="term" value="F:DNA-binding transcription factor activity"/>
    <property type="evidence" value="ECO:0007669"/>
    <property type="project" value="InterPro"/>
</dbReference>
<dbReference type="GO" id="GO:0006352">
    <property type="term" value="P:DNA-templated transcription initiation"/>
    <property type="evidence" value="ECO:0007669"/>
    <property type="project" value="InterPro"/>
</dbReference>
<dbReference type="InterPro" id="IPR007630">
    <property type="entry name" value="RNA_pol_sigma70_r4"/>
</dbReference>
<gene>
    <name evidence="3" type="ORF">CWR43_28000</name>
</gene>
<feature type="region of interest" description="Disordered" evidence="1">
    <location>
        <begin position="52"/>
        <end position="77"/>
    </location>
</feature>
<name>A0A2N0D2U5_RHISU</name>
<dbReference type="AlphaFoldDB" id="A0A2N0D2U5"/>
<evidence type="ECO:0000313" key="4">
    <source>
        <dbReference type="Proteomes" id="UP000232164"/>
    </source>
</evidence>
<comment type="caution">
    <text evidence="3">The sequence shown here is derived from an EMBL/GenBank/DDBJ whole genome shotgun (WGS) entry which is preliminary data.</text>
</comment>
<accession>A0A2N0D2U5</accession>
<dbReference type="InterPro" id="IPR013325">
    <property type="entry name" value="RNA_pol_sigma_r2"/>
</dbReference>
<dbReference type="Gene3D" id="1.10.10.10">
    <property type="entry name" value="Winged helix-like DNA-binding domain superfamily/Winged helix DNA-binding domain"/>
    <property type="match status" value="1"/>
</dbReference>
<evidence type="ECO:0000259" key="2">
    <source>
        <dbReference type="PROSITE" id="PS00716"/>
    </source>
</evidence>
<dbReference type="InterPro" id="IPR013324">
    <property type="entry name" value="RNA_pol_sigma_r3/r4-like"/>
</dbReference>
<dbReference type="SUPFAM" id="SSF88946">
    <property type="entry name" value="Sigma2 domain of RNA polymerase sigma factors"/>
    <property type="match status" value="1"/>
</dbReference>
<reference evidence="3 4" key="2">
    <citation type="submission" date="2017-12" db="EMBL/GenBank/DDBJ databases">
        <title>Genome sequence of Rhizobium sullae HCNT1 isolated from Sulla coronaria nodules and featuring peculiar denitrification phenotypes.</title>
        <authorList>
            <person name="De Diego-Diaz B."/>
            <person name="Treu L."/>
            <person name="Campanaro S."/>
            <person name="Da Silva Duarte V."/>
            <person name="Basaglia M."/>
            <person name="Favaro L."/>
            <person name="Casella S."/>
            <person name="Squartini A."/>
        </authorList>
    </citation>
    <scope>NUCLEOTIDE SEQUENCE [LARGE SCALE GENOMIC DNA]</scope>
    <source>
        <strain evidence="3 4">HCNT1</strain>
    </source>
</reference>